<evidence type="ECO:0000259" key="1">
    <source>
        <dbReference type="Pfam" id="PF01553"/>
    </source>
</evidence>
<dbReference type="Proteomes" id="UP000245887">
    <property type="component" value="Unassembled WGS sequence"/>
</dbReference>
<dbReference type="Pfam" id="PF01553">
    <property type="entry name" value="Acyltransferase"/>
    <property type="match status" value="1"/>
</dbReference>
<dbReference type="GO" id="GO:0042840">
    <property type="term" value="P:D-glucuronate catabolic process"/>
    <property type="evidence" value="ECO:0007669"/>
    <property type="project" value="TreeGrafter"/>
</dbReference>
<dbReference type="GO" id="GO:0016746">
    <property type="term" value="F:acyltransferase activity"/>
    <property type="evidence" value="ECO:0007669"/>
    <property type="project" value="UniProtKB-KW"/>
</dbReference>
<evidence type="ECO:0000313" key="2">
    <source>
        <dbReference type="EMBL" id="PAV26410.1"/>
    </source>
</evidence>
<proteinExistence type="predicted"/>
<dbReference type="AlphaFoldDB" id="A0A2A2I5L1"/>
<organism evidence="2 4">
    <name type="scientific">Tamilnaduibacter salinus</name>
    <dbReference type="NCBI Taxonomy" id="1484056"/>
    <lineage>
        <taxon>Bacteria</taxon>
        <taxon>Pseudomonadati</taxon>
        <taxon>Pseudomonadota</taxon>
        <taxon>Gammaproteobacteria</taxon>
        <taxon>Pseudomonadales</taxon>
        <taxon>Marinobacteraceae</taxon>
        <taxon>Tamilnaduibacter</taxon>
    </lineage>
</organism>
<feature type="domain" description="Phospholipid/glycerol acyltransferase" evidence="1">
    <location>
        <begin position="88"/>
        <end position="235"/>
    </location>
</feature>
<dbReference type="PANTHER" id="PTHR30068:SF3">
    <property type="entry name" value="PHOSPHOLIPID_GLYCEROL ACYLTRANSFERASE DOMAIN-CONTAINING PROTEIN"/>
    <property type="match status" value="1"/>
</dbReference>
<reference evidence="2 4" key="1">
    <citation type="submission" date="2017-07" db="EMBL/GenBank/DDBJ databases">
        <title>Tamlnaduibacter salinus (Mi-7) genome sequencing.</title>
        <authorList>
            <person name="Verma A."/>
            <person name="Krishnamurthi S."/>
        </authorList>
    </citation>
    <scope>NUCLEOTIDE SEQUENCE [LARGE SCALE GENOMIC DNA]</scope>
    <source>
        <strain evidence="2 4">Mi-7</strain>
    </source>
</reference>
<evidence type="ECO:0000313" key="5">
    <source>
        <dbReference type="Proteomes" id="UP000245887"/>
    </source>
</evidence>
<dbReference type="InterPro" id="IPR002123">
    <property type="entry name" value="Plipid/glycerol_acylTrfase"/>
</dbReference>
<protein>
    <submittedName>
        <fullName evidence="3">1-acyl-sn-glycerol-3-phosphate acyltransferase</fullName>
    </submittedName>
    <submittedName>
        <fullName evidence="2">Glycerol acyltransferase</fullName>
    </submittedName>
</protein>
<reference evidence="3 5" key="2">
    <citation type="submission" date="2018-04" db="EMBL/GenBank/DDBJ databases">
        <title>Genomic Encyclopedia of Type Strains, Phase IV (KMG-IV): sequencing the most valuable type-strain genomes for metagenomic binning, comparative biology and taxonomic classification.</title>
        <authorList>
            <person name="Goeker M."/>
        </authorList>
    </citation>
    <scope>NUCLEOTIDE SEQUENCE [LARGE SCALE GENOMIC DNA]</scope>
    <source>
        <strain evidence="3 5">DSM 28688</strain>
    </source>
</reference>
<accession>A0A2A2I5L1</accession>
<keyword evidence="4" id="KW-1185">Reference proteome</keyword>
<keyword evidence="2" id="KW-0012">Acyltransferase</keyword>
<dbReference type="Proteomes" id="UP000218332">
    <property type="component" value="Unassembled WGS sequence"/>
</dbReference>
<dbReference type="OrthoDB" id="1078132at2"/>
<sequence length="394" mass="44700">MQAFDAIRPYRDDEVAAVTRRLLDDPGFLDTVTQLRFPMLSGVLAPLGRRMVRWWLQHRFGMPDSIRALQIKLYPWVEQLVSHTTTELTCSGLENLPDAPCLFLSNHRDIVFDPLLVNCLLHRHGHDTARIAIGDNLLENRQFAELMRLNKSFVVQRNLSSPREMRNAFQTLSAFIHHSIEQDRQSIWIAQREGRAKDGRDGTDPAIIKMLYMSQKRGGPAFAEAMRALRIVPVSIAYEWDPCDQAKARELARRAEDQDYCKSADEDTAQILQGLRGPKGRVHVHFGAPIQEPGDDPKTLAQQVDHEIHRYYRLHPSNLAAWLMTDEAQAQEAPLGQLEKGGFRLPDQNEIEAASAAFSRHLHTSAPSLAPYLLDMYANPVRSALESLQSNSEE</sequence>
<dbReference type="EMBL" id="QEKQ01000002">
    <property type="protein sequence ID" value="PVY78151.1"/>
    <property type="molecule type" value="Genomic_DNA"/>
</dbReference>
<keyword evidence="2" id="KW-0808">Transferase</keyword>
<gene>
    <name evidence="3" type="ORF">C8D92_102187</name>
    <name evidence="2" type="ORF">CF392_06145</name>
</gene>
<dbReference type="GO" id="GO:0019698">
    <property type="term" value="P:D-galacturonate catabolic process"/>
    <property type="evidence" value="ECO:0007669"/>
    <property type="project" value="TreeGrafter"/>
</dbReference>
<dbReference type="PANTHER" id="PTHR30068">
    <property type="entry name" value="URONATE ISOMERASE"/>
    <property type="match status" value="1"/>
</dbReference>
<dbReference type="EMBL" id="NMPM01000024">
    <property type="protein sequence ID" value="PAV26410.1"/>
    <property type="molecule type" value="Genomic_DNA"/>
</dbReference>
<comment type="caution">
    <text evidence="2">The sequence shown here is derived from an EMBL/GenBank/DDBJ whole genome shotgun (WGS) entry which is preliminary data.</text>
</comment>
<dbReference type="SUPFAM" id="SSF69593">
    <property type="entry name" value="Glycerol-3-phosphate (1)-acyltransferase"/>
    <property type="match status" value="1"/>
</dbReference>
<name>A0A2A2I5L1_9GAMM</name>
<dbReference type="RefSeq" id="WP_095610584.1">
    <property type="nucleotide sequence ID" value="NZ_NMPM01000024.1"/>
</dbReference>
<evidence type="ECO:0000313" key="4">
    <source>
        <dbReference type="Proteomes" id="UP000218332"/>
    </source>
</evidence>
<evidence type="ECO:0000313" key="3">
    <source>
        <dbReference type="EMBL" id="PVY78151.1"/>
    </source>
</evidence>